<dbReference type="EMBL" id="SJPI01000004">
    <property type="protein sequence ID" value="TWT48066.1"/>
    <property type="molecule type" value="Genomic_DNA"/>
</dbReference>
<accession>A0A5C5WAX3</accession>
<name>A0A5C5WAX3_9BACT</name>
<evidence type="ECO:0000313" key="3">
    <source>
        <dbReference type="Proteomes" id="UP000316598"/>
    </source>
</evidence>
<sequence>MSSQSKIELSPQLLRRLHRIHRQLADLRSQVKRAPIQIKASQARVDQAEAKVEDAKERLKQAKKTADQKQLQLKEREDRIVTLERKLNEAASNVEFTTFQEQIAADRKANEVLSDEVFEVLEQIDEINAQLEGVTKDLESEKSDHEKRVSEIKARQEVAEGDLKRAEAELESSETEIPAVVRSDYDRVVGAKGEDALAPVDEDSCGCCCQTLTTQYVEQLRMSKLTRCPSCHAFLYLPEDRRVK</sequence>
<keyword evidence="1" id="KW-0175">Coiled coil</keyword>
<evidence type="ECO:0000313" key="2">
    <source>
        <dbReference type="EMBL" id="TWT48066.1"/>
    </source>
</evidence>
<dbReference type="RefSeq" id="WP_146517479.1">
    <property type="nucleotide sequence ID" value="NZ_SJPI01000004.1"/>
</dbReference>
<dbReference type="OrthoDB" id="260976at2"/>
<dbReference type="Proteomes" id="UP000316598">
    <property type="component" value="Unassembled WGS sequence"/>
</dbReference>
<proteinExistence type="predicted"/>
<organism evidence="2 3">
    <name type="scientific">Rubripirellula amarantea</name>
    <dbReference type="NCBI Taxonomy" id="2527999"/>
    <lineage>
        <taxon>Bacteria</taxon>
        <taxon>Pseudomonadati</taxon>
        <taxon>Planctomycetota</taxon>
        <taxon>Planctomycetia</taxon>
        <taxon>Pirellulales</taxon>
        <taxon>Pirellulaceae</taxon>
        <taxon>Rubripirellula</taxon>
    </lineage>
</organism>
<evidence type="ECO:0000256" key="1">
    <source>
        <dbReference type="SAM" id="Coils"/>
    </source>
</evidence>
<feature type="coiled-coil region" evidence="1">
    <location>
        <begin position="121"/>
        <end position="176"/>
    </location>
</feature>
<gene>
    <name evidence="2" type="primary">smc_7</name>
    <name evidence="2" type="ORF">Pla22_50660</name>
</gene>
<reference evidence="2 3" key="1">
    <citation type="submission" date="2019-02" db="EMBL/GenBank/DDBJ databases">
        <title>Deep-cultivation of Planctomycetes and their phenomic and genomic characterization uncovers novel biology.</title>
        <authorList>
            <person name="Wiegand S."/>
            <person name="Jogler M."/>
            <person name="Boedeker C."/>
            <person name="Pinto D."/>
            <person name="Vollmers J."/>
            <person name="Rivas-Marin E."/>
            <person name="Kohn T."/>
            <person name="Peeters S.H."/>
            <person name="Heuer A."/>
            <person name="Rast P."/>
            <person name="Oberbeckmann S."/>
            <person name="Bunk B."/>
            <person name="Jeske O."/>
            <person name="Meyerdierks A."/>
            <person name="Storesund J.E."/>
            <person name="Kallscheuer N."/>
            <person name="Luecker S."/>
            <person name="Lage O.M."/>
            <person name="Pohl T."/>
            <person name="Merkel B.J."/>
            <person name="Hornburger P."/>
            <person name="Mueller R.-W."/>
            <person name="Bruemmer F."/>
            <person name="Labrenz M."/>
            <person name="Spormann A.M."/>
            <person name="Op Den Camp H."/>
            <person name="Overmann J."/>
            <person name="Amann R."/>
            <person name="Jetten M.S.M."/>
            <person name="Mascher T."/>
            <person name="Medema M.H."/>
            <person name="Devos D.P."/>
            <person name="Kaster A.-K."/>
            <person name="Ovreas L."/>
            <person name="Rohde M."/>
            <person name="Galperin M.Y."/>
            <person name="Jogler C."/>
        </authorList>
    </citation>
    <scope>NUCLEOTIDE SEQUENCE [LARGE SCALE GENOMIC DNA]</scope>
    <source>
        <strain evidence="2 3">Pla22</strain>
    </source>
</reference>
<keyword evidence="3" id="KW-1185">Reference proteome</keyword>
<protein>
    <submittedName>
        <fullName evidence="2">Chromosome partition protein Smc</fullName>
    </submittedName>
</protein>
<dbReference type="SUPFAM" id="SSF57997">
    <property type="entry name" value="Tropomyosin"/>
    <property type="match status" value="1"/>
</dbReference>
<comment type="caution">
    <text evidence="2">The sequence shown here is derived from an EMBL/GenBank/DDBJ whole genome shotgun (WGS) entry which is preliminary data.</text>
</comment>
<dbReference type="Gene3D" id="1.10.287.1490">
    <property type="match status" value="1"/>
</dbReference>
<feature type="coiled-coil region" evidence="1">
    <location>
        <begin position="38"/>
        <end position="93"/>
    </location>
</feature>
<dbReference type="AlphaFoldDB" id="A0A5C5WAX3"/>